<name>A0A1N7RJI7_9BURK</name>
<evidence type="ECO:0008006" key="4">
    <source>
        <dbReference type="Google" id="ProtNLM"/>
    </source>
</evidence>
<feature type="chain" id="PRO_5012794775" description="Lipoprotein" evidence="1">
    <location>
        <begin position="23"/>
        <end position="180"/>
    </location>
</feature>
<sequence>MKRMLIAVFSVAVLAGCTSTYAVHRYSISADNVVALKSIGHEISVGAFTQAQVPNQSPGEIMCRAVAPIKTPDGEPFAAFIRNALISELKLAGVYADTAPISLSGHLDSIDFSTVKGAWDIQLTITSSNGKSMTQAVHYSFTSSYYGETACNQAAQAFMPSVQDLLAKVVRSPDFPSLLK</sequence>
<dbReference type="AlphaFoldDB" id="A0A1N7RJI7"/>
<accession>A0A1N7RJI7</accession>
<reference evidence="2 3" key="1">
    <citation type="submission" date="2016-12" db="EMBL/GenBank/DDBJ databases">
        <authorList>
            <person name="Song W.-J."/>
            <person name="Kurnit D.M."/>
        </authorList>
    </citation>
    <scope>NUCLEOTIDE SEQUENCE [LARGE SCALE GENOMIC DNA]</scope>
    <source>
        <strain evidence="2 3">STM7296</strain>
    </source>
</reference>
<evidence type="ECO:0000313" key="2">
    <source>
        <dbReference type="EMBL" id="SIT34857.1"/>
    </source>
</evidence>
<gene>
    <name evidence="2" type="ORF">BN2475_10013</name>
</gene>
<dbReference type="OrthoDB" id="7596528at2"/>
<evidence type="ECO:0000256" key="1">
    <source>
        <dbReference type="SAM" id="SignalP"/>
    </source>
</evidence>
<dbReference type="EMBL" id="CYGX02000001">
    <property type="protein sequence ID" value="SIT34857.1"/>
    <property type="molecule type" value="Genomic_DNA"/>
</dbReference>
<keyword evidence="3" id="KW-1185">Reference proteome</keyword>
<evidence type="ECO:0000313" key="3">
    <source>
        <dbReference type="Proteomes" id="UP000187012"/>
    </source>
</evidence>
<keyword evidence="1" id="KW-0732">Signal</keyword>
<feature type="signal peptide" evidence="1">
    <location>
        <begin position="1"/>
        <end position="22"/>
    </location>
</feature>
<protein>
    <recommendedName>
        <fullName evidence="4">Lipoprotein</fullName>
    </recommendedName>
</protein>
<dbReference type="RefSeq" id="WP_094777540.1">
    <property type="nucleotide sequence ID" value="NZ_CYGX02000001.1"/>
</dbReference>
<proteinExistence type="predicted"/>
<dbReference type="PROSITE" id="PS51257">
    <property type="entry name" value="PROKAR_LIPOPROTEIN"/>
    <property type="match status" value="1"/>
</dbReference>
<dbReference type="Proteomes" id="UP000187012">
    <property type="component" value="Unassembled WGS sequence"/>
</dbReference>
<organism evidence="2 3">
    <name type="scientific">Paraburkholderia ribeironis</name>
    <dbReference type="NCBI Taxonomy" id="1247936"/>
    <lineage>
        <taxon>Bacteria</taxon>
        <taxon>Pseudomonadati</taxon>
        <taxon>Pseudomonadota</taxon>
        <taxon>Betaproteobacteria</taxon>
        <taxon>Burkholderiales</taxon>
        <taxon>Burkholderiaceae</taxon>
        <taxon>Paraburkholderia</taxon>
    </lineage>
</organism>